<dbReference type="Proteomes" id="UP000790787">
    <property type="component" value="Chromosome 21"/>
</dbReference>
<dbReference type="Gene3D" id="3.40.50.10890">
    <property type="match status" value="1"/>
</dbReference>
<accession>A0A1S3ZPG3</accession>
<dbReference type="OMA" id="QHINNPP"/>
<dbReference type="SMR" id="A0A1S3ZPG3"/>
<keyword evidence="1" id="KW-0805">Transcription regulation</keyword>
<protein>
    <submittedName>
        <fullName evidence="5">Uncharacterized protein isoform X1</fullName>
    </submittedName>
</protein>
<dbReference type="PaxDb" id="4097-A0A1S3ZPG3"/>
<evidence type="ECO:0000256" key="2">
    <source>
        <dbReference type="ARBA" id="ARBA00023163"/>
    </source>
</evidence>
<dbReference type="PANTHER" id="PTHR16088">
    <property type="entry name" value="YY1 ASSOCIATED PROTEIN-RELATED"/>
    <property type="match status" value="1"/>
</dbReference>
<dbReference type="SMART" id="SM01027">
    <property type="entry name" value="Beta-Casp"/>
    <property type="match status" value="1"/>
</dbReference>
<dbReference type="KEGG" id="nta:107789023"/>
<dbReference type="InterPro" id="IPR022712">
    <property type="entry name" value="Beta_Casp"/>
</dbReference>
<reference evidence="4" key="1">
    <citation type="journal article" date="2014" name="Nat. Commun.">
        <title>The tobacco genome sequence and its comparison with those of tomato and potato.</title>
        <authorList>
            <person name="Sierro N."/>
            <person name="Battey J.N."/>
            <person name="Ouadi S."/>
            <person name="Bakaher N."/>
            <person name="Bovet L."/>
            <person name="Willig A."/>
            <person name="Goepfert S."/>
            <person name="Peitsch M.C."/>
            <person name="Ivanov N.V."/>
        </authorList>
    </citation>
    <scope>NUCLEOTIDE SEQUENCE [LARGE SCALE GENOMIC DNA]</scope>
</reference>
<keyword evidence="3" id="KW-0539">Nucleus</keyword>
<dbReference type="InterPro" id="IPR036866">
    <property type="entry name" value="RibonucZ/Hydroxyglut_hydro"/>
</dbReference>
<name>A0A1S3ZPG3_TOBAC</name>
<evidence type="ECO:0000313" key="4">
    <source>
        <dbReference type="Proteomes" id="UP000790787"/>
    </source>
</evidence>
<evidence type="ECO:0000256" key="1">
    <source>
        <dbReference type="ARBA" id="ARBA00023015"/>
    </source>
</evidence>
<dbReference type="OrthoDB" id="49309at2759"/>
<dbReference type="PANTHER" id="PTHR16088:SF3">
    <property type="entry name" value="GON-4-LIKE PROTEIN"/>
    <property type="match status" value="1"/>
</dbReference>
<proteinExistence type="predicted"/>
<dbReference type="STRING" id="4097.A0A1S3ZPG3"/>
<organism evidence="4 5">
    <name type="scientific">Nicotiana tabacum</name>
    <name type="common">Common tobacco</name>
    <dbReference type="NCBI Taxonomy" id="4097"/>
    <lineage>
        <taxon>Eukaryota</taxon>
        <taxon>Viridiplantae</taxon>
        <taxon>Streptophyta</taxon>
        <taxon>Embryophyta</taxon>
        <taxon>Tracheophyta</taxon>
        <taxon>Spermatophyta</taxon>
        <taxon>Magnoliopsida</taxon>
        <taxon>eudicotyledons</taxon>
        <taxon>Gunneridae</taxon>
        <taxon>Pentapetalae</taxon>
        <taxon>asterids</taxon>
        <taxon>lamiids</taxon>
        <taxon>Solanales</taxon>
        <taxon>Solanaceae</taxon>
        <taxon>Nicotianoideae</taxon>
        <taxon>Nicotianeae</taxon>
        <taxon>Nicotiana</taxon>
    </lineage>
</organism>
<evidence type="ECO:0000313" key="5">
    <source>
        <dbReference type="RefSeq" id="XP_016466276.1"/>
    </source>
</evidence>
<sequence length="1511" mass="168096">MSLSLSSTALSNEDKESHQENVLLVRNNLSNNGSPLEQEADEQKNENHDGGCNRDGNEIEYDEDEEEDVDFNPLLKEAVSPDASSSLSSEIEGLDADIVDSVENIAESLKAYCKERMPGLLQDCLIGDKELGEETVMQNRASSGACPEDVKKISSSELKKRESVLDTEPESGISNNKRTVFSGGGEGIEDLSVGECNNVANSRRSIIDMDNEDAICKRTRARYSLASRTLDELETFLQETDDEDDLQNADDEEYRKFLAAVLLGGDGNSGNVQENENADDEDEDNDADFELEIEEALESDIDEHVKDDAEEEYEAVSRRPKTRQIRRQRASVENKKKVLGLSNRPLRPLLPYLPISPYSGHGAKSMMLPRCSLASPNLSATNDGCMNGFTAHQIGQLHCLIHEHVQLLIQVFAVCVLEPARQHIASDVRELISQMLHKRDEVLASRSVPYPSFCFFSPYVHPSVSDEPLKTSPSQITNKMSSAHVLQGDCSSELNMVQPFDGISPSRGRHDAISQVGCPVGSWVPYISGPILSVLDVAPIKLVKDFMDDVSHAMQDYQHRQLGGMDDICSEKEPLFPVQSIHFTAEPDGQASLYSNIVPPPSSSFRTSKKTMAAVLVEKAKKQAATPVPKEIAKLAQRFYPLFNPALYPHKPPPAAVANRVLFTDAEDELLALGLMEYNTDWRAIQQRYLPCKSKHQIFVRQKNRSSSKAPENPIKAVRRMKNSPLTAEEVARIEEGLKVFKLDWMSVWKFIVPYRDPSLLPRQWRTAIGTQKSYKSDASKKAKRRLYEERRKSKAAALETWHISSEKEDNVADYAVAENSGADNCTERDEEAYVHEAFLADWRPAVSSIQVNHSMSDLAKKIPPAQLLGDESSLVAEEMNSSRSRNGQSHISNEFPVSLRASETKSFSQPYRARKFNNGQLVKLAPGLPPVNLPPSVRVISQSAFKSYHGGTYPRAFGGDACTGDNVRDNTVPKIASAAKNYFVKDGPFSSSAGKNTISNQNLKETSLPKDNKNVTEGKDESGLQMHPLLFRAPEDGPLPYYQSNSSLSTSSSFNFFSGCQPQLNLSLFHHPRQLAHTVNFLDKSSKLRDKTSISSGFDFHPLLQRTDDANCDLEAASSAARTSCISESSRGRCTQVQNAVDSSSNVACSIPSSPVGKSNEVDLEMHLSFTSRKQKAMGSRGDTDHYMGRSPTSASDSGDQNHHINRTPNRTTQHHDSGATAMILSSDEENGNDVDYMPDQSLAEIVMEQEELSDSEEEIEEDVEFECEEMEDSEGEEIFESEEIINDKNEVVDFHQTMEVNGIRFWCYTAGHVFGATMFMVDIAGVRVLYTGDYSGEEDRHLRAAETPEFSPDICIIESTYGVQLHMPRQIREKLFTDVIHSTLMQGGRVLIPAFALGCAQELLLILEEYWSSHPELANFPIYYASPLARRCMAVYQTYINAMNGRIRNQFVSSNPFNFKHFSSLNSIEDFIDNKPCVMASPGSLQSGLSRQLFDKWCSDKRTACVIPA</sequence>
<dbReference type="RefSeq" id="XP_016466276.1">
    <property type="nucleotide sequence ID" value="XM_016610790.1"/>
</dbReference>
<dbReference type="SUPFAM" id="SSF56281">
    <property type="entry name" value="Metallo-hydrolase/oxidoreductase"/>
    <property type="match status" value="1"/>
</dbReference>
<dbReference type="GO" id="GO:0015986">
    <property type="term" value="P:proton motive force-driven ATP synthesis"/>
    <property type="evidence" value="ECO:0000318"/>
    <property type="project" value="GO_Central"/>
</dbReference>
<dbReference type="Pfam" id="PF10996">
    <property type="entry name" value="Beta-Casp"/>
    <property type="match status" value="1"/>
</dbReference>
<dbReference type="GeneID" id="107789023"/>
<reference evidence="5" key="2">
    <citation type="submission" date="2025-08" db="UniProtKB">
        <authorList>
            <consortium name="RefSeq"/>
        </authorList>
    </citation>
    <scope>IDENTIFICATION</scope>
</reference>
<dbReference type="InterPro" id="IPR052435">
    <property type="entry name" value="YY1-Transcr_Regul"/>
</dbReference>
<evidence type="ECO:0000256" key="3">
    <source>
        <dbReference type="ARBA" id="ARBA00023242"/>
    </source>
</evidence>
<keyword evidence="2" id="KW-0804">Transcription</keyword>
<gene>
    <name evidence="5" type="primary">LOC107789023</name>
</gene>
<keyword evidence="4" id="KW-1185">Reference proteome</keyword>